<evidence type="ECO:0000313" key="7">
    <source>
        <dbReference type="EMBL" id="KAF5463159.1"/>
    </source>
</evidence>
<evidence type="ECO:0000256" key="1">
    <source>
        <dbReference type="ARBA" id="ARBA00001947"/>
    </source>
</evidence>
<feature type="domain" description="Alcohol dehydrogenase-like N-terminal" evidence="6">
    <location>
        <begin position="36"/>
        <end position="153"/>
    </location>
</feature>
<organism evidence="7 8">
    <name type="scientific">Juglans regia</name>
    <name type="common">English walnut</name>
    <dbReference type="NCBI Taxonomy" id="51240"/>
    <lineage>
        <taxon>Eukaryota</taxon>
        <taxon>Viridiplantae</taxon>
        <taxon>Streptophyta</taxon>
        <taxon>Embryophyta</taxon>
        <taxon>Tracheophyta</taxon>
        <taxon>Spermatophyta</taxon>
        <taxon>Magnoliopsida</taxon>
        <taxon>eudicotyledons</taxon>
        <taxon>Gunneridae</taxon>
        <taxon>Pentapetalae</taxon>
        <taxon>rosids</taxon>
        <taxon>fabids</taxon>
        <taxon>Fagales</taxon>
        <taxon>Juglandaceae</taxon>
        <taxon>Juglans</taxon>
    </lineage>
</organism>
<dbReference type="GO" id="GO:0009809">
    <property type="term" value="P:lignin biosynthetic process"/>
    <property type="evidence" value="ECO:0007669"/>
    <property type="project" value="UniProtKB-ARBA"/>
</dbReference>
<keyword evidence="3" id="KW-0479">Metal-binding</keyword>
<dbReference type="SUPFAM" id="SSF50129">
    <property type="entry name" value="GroES-like"/>
    <property type="match status" value="2"/>
</dbReference>
<dbReference type="Gene3D" id="3.90.180.10">
    <property type="entry name" value="Medium-chain alcohol dehydrogenases, catalytic domain"/>
    <property type="match status" value="2"/>
</dbReference>
<dbReference type="AlphaFoldDB" id="A0A833XB16"/>
<keyword evidence="4" id="KW-0862">Zinc</keyword>
<protein>
    <recommendedName>
        <fullName evidence="6">Alcohol dehydrogenase-like N-terminal domain-containing protein</fullName>
    </recommendedName>
</protein>
<dbReference type="Gramene" id="Jr08_18800_p1">
    <property type="protein sequence ID" value="cds.Jr08_18800_p1"/>
    <property type="gene ID" value="Jr08_18800"/>
</dbReference>
<dbReference type="FunFam" id="3.90.180.10:FF:000004">
    <property type="entry name" value="probable cinnamyl alcohol dehydrogenase"/>
    <property type="match status" value="1"/>
</dbReference>
<comment type="cofactor">
    <cofactor evidence="1">
        <name>Zn(2+)</name>
        <dbReference type="ChEBI" id="CHEBI:29105"/>
    </cofactor>
</comment>
<comment type="similarity">
    <text evidence="2">Belongs to the zinc-containing alcohol dehydrogenase family.</text>
</comment>
<dbReference type="GO" id="GO:0008270">
    <property type="term" value="F:zinc ion binding"/>
    <property type="evidence" value="ECO:0007669"/>
    <property type="project" value="InterPro"/>
</dbReference>
<gene>
    <name evidence="7" type="ORF">F2P56_019094</name>
</gene>
<reference evidence="7" key="2">
    <citation type="submission" date="2020-03" db="EMBL/GenBank/DDBJ databases">
        <title>Walnut 2.0.</title>
        <authorList>
            <person name="Marrano A."/>
            <person name="Britton M."/>
            <person name="Zimin A.V."/>
            <person name="Zaini P.A."/>
            <person name="Workman R."/>
            <person name="Puiu D."/>
            <person name="Bianco L."/>
            <person name="Allen B.J."/>
            <person name="Troggio M."/>
            <person name="Leslie C.A."/>
            <person name="Timp W."/>
            <person name="Dendekar A."/>
            <person name="Salzberg S.L."/>
            <person name="Neale D.B."/>
        </authorList>
    </citation>
    <scope>NUCLEOTIDE SEQUENCE</scope>
    <source>
        <tissue evidence="7">Leaves</tissue>
    </source>
</reference>
<accession>A0A833XB16</accession>
<dbReference type="InterPro" id="IPR047109">
    <property type="entry name" value="CAD-like"/>
</dbReference>
<name>A0A833XB16_JUGRE</name>
<dbReference type="EMBL" id="LIHL02000008">
    <property type="protein sequence ID" value="KAF5463159.1"/>
    <property type="molecule type" value="Genomic_DNA"/>
</dbReference>
<dbReference type="Pfam" id="PF08240">
    <property type="entry name" value="ADH_N"/>
    <property type="match status" value="2"/>
</dbReference>
<dbReference type="InterPro" id="IPR036291">
    <property type="entry name" value="NAD(P)-bd_dom_sf"/>
</dbReference>
<sequence>MEKAPEEQHPVKAFGWAARDSSGLLSPFKFSRRATGDKDVRFKVLYCGICHSDLHKIKNEWGSSKYPLVPGHEIVGEVTEVGNEVKKVKVGDKVGVGCVVGACHSCENCNNDLEIYCPQTILTYDHIYHDGTITYGGYSDTMVANERYIIRFPENLPLDASAPLLCAGITLYSPLKYYGLAEPGKHIGIVGLGGLGHVGVKFAKAFGAKVTVISTSGNRRQGCKVQSSLLWDMPLRPSQDQKRVGHEIVGEVTEVGNEVKKVKVGDKVGVGCVVGACHSCENCNNDLEIYCPQTILTYDHIYHDGTITYGGYSDTMVANERYIIRFPENLPLDASAPLLCAGITLYSPLKYYGLAEPGKHIGIVGLGGLGHVGVKFAKAFGAK</sequence>
<feature type="domain" description="Alcohol dehydrogenase-like N-terminal" evidence="6">
    <location>
        <begin position="242"/>
        <end position="327"/>
    </location>
</feature>
<evidence type="ECO:0000259" key="6">
    <source>
        <dbReference type="Pfam" id="PF08240"/>
    </source>
</evidence>
<dbReference type="SUPFAM" id="SSF51735">
    <property type="entry name" value="NAD(P)-binding Rossmann-fold domains"/>
    <property type="match status" value="1"/>
</dbReference>
<evidence type="ECO:0000256" key="4">
    <source>
        <dbReference type="ARBA" id="ARBA00022833"/>
    </source>
</evidence>
<evidence type="ECO:0000313" key="8">
    <source>
        <dbReference type="Proteomes" id="UP000619265"/>
    </source>
</evidence>
<dbReference type="GO" id="GO:0016616">
    <property type="term" value="F:oxidoreductase activity, acting on the CH-OH group of donors, NAD or NADP as acceptor"/>
    <property type="evidence" value="ECO:0007669"/>
    <property type="project" value="InterPro"/>
</dbReference>
<dbReference type="Gene3D" id="3.40.50.720">
    <property type="entry name" value="NAD(P)-binding Rossmann-like Domain"/>
    <property type="match status" value="2"/>
</dbReference>
<keyword evidence="5" id="KW-0560">Oxidoreductase</keyword>
<dbReference type="FunFam" id="3.40.50.720:FF:000022">
    <property type="entry name" value="Cinnamyl alcohol dehydrogenase"/>
    <property type="match status" value="1"/>
</dbReference>
<evidence type="ECO:0000256" key="5">
    <source>
        <dbReference type="ARBA" id="ARBA00023002"/>
    </source>
</evidence>
<dbReference type="InterPro" id="IPR002328">
    <property type="entry name" value="ADH_Zn_CS"/>
</dbReference>
<dbReference type="Proteomes" id="UP000619265">
    <property type="component" value="Unassembled WGS sequence"/>
</dbReference>
<evidence type="ECO:0000256" key="3">
    <source>
        <dbReference type="ARBA" id="ARBA00022723"/>
    </source>
</evidence>
<comment type="caution">
    <text evidence="7">The sequence shown here is derived from an EMBL/GenBank/DDBJ whole genome shotgun (WGS) entry which is preliminary data.</text>
</comment>
<feature type="non-terminal residue" evidence="7">
    <location>
        <position position="383"/>
    </location>
</feature>
<proteinExistence type="inferred from homology"/>
<dbReference type="PANTHER" id="PTHR42683">
    <property type="entry name" value="ALDEHYDE REDUCTASE"/>
    <property type="match status" value="1"/>
</dbReference>
<reference evidence="7" key="1">
    <citation type="submission" date="2015-10" db="EMBL/GenBank/DDBJ databases">
        <authorList>
            <person name="Martinez-Garcia P.J."/>
            <person name="Crepeau M.W."/>
            <person name="Puiu D."/>
            <person name="Gonzalez-Ibeas D."/>
            <person name="Whalen J."/>
            <person name="Stevens K."/>
            <person name="Paul R."/>
            <person name="Butterfield T."/>
            <person name="Britton M."/>
            <person name="Reagan R."/>
            <person name="Chakraborty S."/>
            <person name="Walawage S.L."/>
            <person name="Vasquez-Gross H.A."/>
            <person name="Cardeno C."/>
            <person name="Famula R."/>
            <person name="Pratt K."/>
            <person name="Kuruganti S."/>
            <person name="Aradhya M.K."/>
            <person name="Leslie C.A."/>
            <person name="Dandekar A.M."/>
            <person name="Salzberg S.L."/>
            <person name="Wegrzyn J.L."/>
            <person name="Langley C.H."/>
            <person name="Neale D.B."/>
        </authorList>
    </citation>
    <scope>NUCLEOTIDE SEQUENCE</scope>
    <source>
        <tissue evidence="7">Leaves</tissue>
    </source>
</reference>
<evidence type="ECO:0000256" key="2">
    <source>
        <dbReference type="ARBA" id="ARBA00008072"/>
    </source>
</evidence>
<dbReference type="InterPro" id="IPR013154">
    <property type="entry name" value="ADH-like_N"/>
</dbReference>
<dbReference type="PROSITE" id="PS00059">
    <property type="entry name" value="ADH_ZINC"/>
    <property type="match status" value="2"/>
</dbReference>
<dbReference type="InterPro" id="IPR011032">
    <property type="entry name" value="GroES-like_sf"/>
</dbReference>